<evidence type="ECO:0000313" key="2">
    <source>
        <dbReference type="EMBL" id="OOF92710.1"/>
    </source>
</evidence>
<evidence type="ECO:0000256" key="1">
    <source>
        <dbReference type="SAM" id="MobiDB-lite"/>
    </source>
</evidence>
<gene>
    <name evidence="2" type="ORF">ASPCADRAFT_209962</name>
</gene>
<accession>A0A1R3RE01</accession>
<dbReference type="Proteomes" id="UP000188318">
    <property type="component" value="Unassembled WGS sequence"/>
</dbReference>
<dbReference type="OMA" id="SDRGAYN"/>
<reference evidence="3" key="1">
    <citation type="journal article" date="2017" name="Genome Biol.">
        <title>Comparative genomics reveals high biological diversity and specific adaptations in the industrially and medically important fungal genus Aspergillus.</title>
        <authorList>
            <person name="de Vries R.P."/>
            <person name="Riley R."/>
            <person name="Wiebenga A."/>
            <person name="Aguilar-Osorio G."/>
            <person name="Amillis S."/>
            <person name="Uchima C.A."/>
            <person name="Anderluh G."/>
            <person name="Asadollahi M."/>
            <person name="Askin M."/>
            <person name="Barry K."/>
            <person name="Battaglia E."/>
            <person name="Bayram O."/>
            <person name="Benocci T."/>
            <person name="Braus-Stromeyer S.A."/>
            <person name="Caldana C."/>
            <person name="Canovas D."/>
            <person name="Cerqueira G.C."/>
            <person name="Chen F."/>
            <person name="Chen W."/>
            <person name="Choi C."/>
            <person name="Clum A."/>
            <person name="Dos Santos R.A."/>
            <person name="Damasio A.R."/>
            <person name="Diallinas G."/>
            <person name="Emri T."/>
            <person name="Fekete E."/>
            <person name="Flipphi M."/>
            <person name="Freyberg S."/>
            <person name="Gallo A."/>
            <person name="Gournas C."/>
            <person name="Habgood R."/>
            <person name="Hainaut M."/>
            <person name="Harispe M.L."/>
            <person name="Henrissat B."/>
            <person name="Hilden K.S."/>
            <person name="Hope R."/>
            <person name="Hossain A."/>
            <person name="Karabika E."/>
            <person name="Karaffa L."/>
            <person name="Karanyi Z."/>
            <person name="Krasevec N."/>
            <person name="Kuo A."/>
            <person name="Kusch H."/>
            <person name="LaButti K."/>
            <person name="Lagendijk E.L."/>
            <person name="Lapidus A."/>
            <person name="Levasseur A."/>
            <person name="Lindquist E."/>
            <person name="Lipzen A."/>
            <person name="Logrieco A.F."/>
            <person name="MacCabe A."/>
            <person name="Maekelae M.R."/>
            <person name="Malavazi I."/>
            <person name="Melin P."/>
            <person name="Meyer V."/>
            <person name="Mielnichuk N."/>
            <person name="Miskei M."/>
            <person name="Molnar A.P."/>
            <person name="Mule G."/>
            <person name="Ngan C.Y."/>
            <person name="Orejas M."/>
            <person name="Orosz E."/>
            <person name="Ouedraogo J.P."/>
            <person name="Overkamp K.M."/>
            <person name="Park H.-S."/>
            <person name="Perrone G."/>
            <person name="Piumi F."/>
            <person name="Punt P.J."/>
            <person name="Ram A.F."/>
            <person name="Ramon A."/>
            <person name="Rauscher S."/>
            <person name="Record E."/>
            <person name="Riano-Pachon D.M."/>
            <person name="Robert V."/>
            <person name="Roehrig J."/>
            <person name="Ruller R."/>
            <person name="Salamov A."/>
            <person name="Salih N.S."/>
            <person name="Samson R.A."/>
            <person name="Sandor E."/>
            <person name="Sanguinetti M."/>
            <person name="Schuetze T."/>
            <person name="Sepcic K."/>
            <person name="Shelest E."/>
            <person name="Sherlock G."/>
            <person name="Sophianopoulou V."/>
            <person name="Squina F.M."/>
            <person name="Sun H."/>
            <person name="Susca A."/>
            <person name="Todd R.B."/>
            <person name="Tsang A."/>
            <person name="Unkles S.E."/>
            <person name="van de Wiele N."/>
            <person name="van Rossen-Uffink D."/>
            <person name="Oliveira J.V."/>
            <person name="Vesth T.C."/>
            <person name="Visser J."/>
            <person name="Yu J.-H."/>
            <person name="Zhou M."/>
            <person name="Andersen M.R."/>
            <person name="Archer D.B."/>
            <person name="Baker S.E."/>
            <person name="Benoit I."/>
            <person name="Brakhage A.A."/>
            <person name="Braus G.H."/>
            <person name="Fischer R."/>
            <person name="Frisvad J.C."/>
            <person name="Goldman G.H."/>
            <person name="Houbraken J."/>
            <person name="Oakley B."/>
            <person name="Pocsi I."/>
            <person name="Scazzocchio C."/>
            <person name="Seiboth B."/>
            <person name="vanKuyk P.A."/>
            <person name="Wortman J."/>
            <person name="Dyer P.S."/>
            <person name="Grigoriev I.V."/>
        </authorList>
    </citation>
    <scope>NUCLEOTIDE SEQUENCE [LARGE SCALE GENOMIC DNA]</scope>
    <source>
        <strain evidence="3">ITEM 5010</strain>
    </source>
</reference>
<protein>
    <submittedName>
        <fullName evidence="2">Uncharacterized protein</fullName>
    </submittedName>
</protein>
<dbReference type="EMBL" id="KV907506">
    <property type="protein sequence ID" value="OOF92710.1"/>
    <property type="molecule type" value="Genomic_DNA"/>
</dbReference>
<dbReference type="STRING" id="602072.A0A1R3RE01"/>
<dbReference type="VEuPathDB" id="FungiDB:ASPCADRAFT_209962"/>
<name>A0A1R3RE01_ASPC5</name>
<feature type="compositionally biased region" description="Low complexity" evidence="1">
    <location>
        <begin position="194"/>
        <end position="222"/>
    </location>
</feature>
<sequence length="244" mass="25952">MNFTIVNGQIYTPGLAIVDAPQPYTPLGGDTLQVAIDISGDGQLSTSPQHNAATQFYDLTLFLTSTSTGKNFTISNGTTPTTNNTYVGPVLDLEPSSTVKHVNWIWPACFVGSGEKEKDSARGDYNVSMHQSFRWEGTDYYTVFDLPISVSNSIGESDERVDCALLENDWVKWEVVVASNDSLPGQPWVGESGGSSSSASGSGGQTTTTTTTTTTSGGTSVGSRYRMGMKGWVLLGMVMGIVMG</sequence>
<keyword evidence="3" id="KW-1185">Reference proteome</keyword>
<evidence type="ECO:0000313" key="3">
    <source>
        <dbReference type="Proteomes" id="UP000188318"/>
    </source>
</evidence>
<organism evidence="2 3">
    <name type="scientific">Aspergillus carbonarius (strain ITEM 5010)</name>
    <dbReference type="NCBI Taxonomy" id="602072"/>
    <lineage>
        <taxon>Eukaryota</taxon>
        <taxon>Fungi</taxon>
        <taxon>Dikarya</taxon>
        <taxon>Ascomycota</taxon>
        <taxon>Pezizomycotina</taxon>
        <taxon>Eurotiomycetes</taxon>
        <taxon>Eurotiomycetidae</taxon>
        <taxon>Eurotiales</taxon>
        <taxon>Aspergillaceae</taxon>
        <taxon>Aspergillus</taxon>
        <taxon>Aspergillus subgen. Circumdati</taxon>
    </lineage>
</organism>
<feature type="region of interest" description="Disordered" evidence="1">
    <location>
        <begin position="184"/>
        <end position="222"/>
    </location>
</feature>
<dbReference type="OrthoDB" id="3267335at2759"/>
<proteinExistence type="predicted"/>
<dbReference type="AlphaFoldDB" id="A0A1R3RE01"/>